<keyword evidence="3" id="KW-1185">Reference proteome</keyword>
<sequence>MAAAEQPQPHHKAPPHSQVPLLSHSQPLTVWVTFLAFKRAHYISSLRLSVGHSARYLRRKPPAGGYTTGIVGWAAATEISQ</sequence>
<protein>
    <submittedName>
        <fullName evidence="2">Uncharacterized protein</fullName>
    </submittedName>
</protein>
<accession>A0ABR0H764</accession>
<evidence type="ECO:0000313" key="3">
    <source>
        <dbReference type="Proteomes" id="UP001326199"/>
    </source>
</evidence>
<dbReference type="GeneID" id="87926249"/>
<dbReference type="EMBL" id="JAFFHB010000007">
    <property type="protein sequence ID" value="KAK4663903.1"/>
    <property type="molecule type" value="Genomic_DNA"/>
</dbReference>
<dbReference type="RefSeq" id="XP_062763869.1">
    <property type="nucleotide sequence ID" value="XM_062906091.1"/>
</dbReference>
<gene>
    <name evidence="2" type="ORF">QC763_0080330</name>
</gene>
<comment type="caution">
    <text evidence="2">The sequence shown here is derived from an EMBL/GenBank/DDBJ whole genome shotgun (WGS) entry which is preliminary data.</text>
</comment>
<dbReference type="Proteomes" id="UP001326199">
    <property type="component" value="Unassembled WGS sequence"/>
</dbReference>
<evidence type="ECO:0000256" key="1">
    <source>
        <dbReference type="SAM" id="MobiDB-lite"/>
    </source>
</evidence>
<organism evidence="2 3">
    <name type="scientific">Podospora pseudopauciseta</name>
    <dbReference type="NCBI Taxonomy" id="2093780"/>
    <lineage>
        <taxon>Eukaryota</taxon>
        <taxon>Fungi</taxon>
        <taxon>Dikarya</taxon>
        <taxon>Ascomycota</taxon>
        <taxon>Pezizomycotina</taxon>
        <taxon>Sordariomycetes</taxon>
        <taxon>Sordariomycetidae</taxon>
        <taxon>Sordariales</taxon>
        <taxon>Podosporaceae</taxon>
        <taxon>Podospora</taxon>
    </lineage>
</organism>
<proteinExistence type="predicted"/>
<evidence type="ECO:0000313" key="2">
    <source>
        <dbReference type="EMBL" id="KAK4663903.1"/>
    </source>
</evidence>
<reference evidence="2 3" key="1">
    <citation type="journal article" date="2023" name="bioRxiv">
        <title>High-quality genome assemblies of four members of thePodospora anserinaspecies complex.</title>
        <authorList>
            <person name="Ament-Velasquez S.L."/>
            <person name="Vogan A.A."/>
            <person name="Wallerman O."/>
            <person name="Hartmann F."/>
            <person name="Gautier V."/>
            <person name="Silar P."/>
            <person name="Giraud T."/>
            <person name="Johannesson H."/>
        </authorList>
    </citation>
    <scope>NUCLEOTIDE SEQUENCE [LARGE SCALE GENOMIC DNA]</scope>
    <source>
        <strain evidence="2 3">CBS 411.78</strain>
    </source>
</reference>
<name>A0ABR0H764_9PEZI</name>
<feature type="region of interest" description="Disordered" evidence="1">
    <location>
        <begin position="1"/>
        <end position="21"/>
    </location>
</feature>